<evidence type="ECO:0000313" key="3">
    <source>
        <dbReference type="Proteomes" id="UP001233999"/>
    </source>
</evidence>
<organism evidence="2 3">
    <name type="scientific">Diploptera punctata</name>
    <name type="common">Pacific beetle cockroach</name>
    <dbReference type="NCBI Taxonomy" id="6984"/>
    <lineage>
        <taxon>Eukaryota</taxon>
        <taxon>Metazoa</taxon>
        <taxon>Ecdysozoa</taxon>
        <taxon>Arthropoda</taxon>
        <taxon>Hexapoda</taxon>
        <taxon>Insecta</taxon>
        <taxon>Pterygota</taxon>
        <taxon>Neoptera</taxon>
        <taxon>Polyneoptera</taxon>
        <taxon>Dictyoptera</taxon>
        <taxon>Blattodea</taxon>
        <taxon>Blaberoidea</taxon>
        <taxon>Blaberidae</taxon>
        <taxon>Diplopterinae</taxon>
        <taxon>Diploptera</taxon>
    </lineage>
</organism>
<gene>
    <name evidence="2" type="ORF">L9F63_019732</name>
</gene>
<proteinExistence type="predicted"/>
<dbReference type="AlphaFoldDB" id="A0AAD8EEA1"/>
<dbReference type="Proteomes" id="UP001233999">
    <property type="component" value="Unassembled WGS sequence"/>
</dbReference>
<accession>A0AAD8EEA1</accession>
<keyword evidence="3" id="KW-1185">Reference proteome</keyword>
<feature type="compositionally biased region" description="Low complexity" evidence="1">
    <location>
        <begin position="244"/>
        <end position="256"/>
    </location>
</feature>
<name>A0AAD8EEA1_DIPPU</name>
<feature type="non-terminal residue" evidence="2">
    <location>
        <position position="353"/>
    </location>
</feature>
<feature type="non-terminal residue" evidence="2">
    <location>
        <position position="1"/>
    </location>
</feature>
<feature type="region of interest" description="Disordered" evidence="1">
    <location>
        <begin position="1"/>
        <end position="50"/>
    </location>
</feature>
<feature type="region of interest" description="Disordered" evidence="1">
    <location>
        <begin position="165"/>
        <end position="196"/>
    </location>
</feature>
<dbReference type="EMBL" id="JASPKZ010006852">
    <property type="protein sequence ID" value="KAJ9586694.1"/>
    <property type="molecule type" value="Genomic_DNA"/>
</dbReference>
<feature type="compositionally biased region" description="Pro residues" evidence="1">
    <location>
        <begin position="26"/>
        <end position="36"/>
    </location>
</feature>
<reference evidence="2" key="2">
    <citation type="submission" date="2023-05" db="EMBL/GenBank/DDBJ databases">
        <authorList>
            <person name="Fouks B."/>
        </authorList>
    </citation>
    <scope>NUCLEOTIDE SEQUENCE</scope>
    <source>
        <strain evidence="2">Stay&amp;Tobe</strain>
        <tissue evidence="2">Testes</tissue>
    </source>
</reference>
<feature type="region of interest" description="Disordered" evidence="1">
    <location>
        <begin position="242"/>
        <end position="269"/>
    </location>
</feature>
<comment type="caution">
    <text evidence="2">The sequence shown here is derived from an EMBL/GenBank/DDBJ whole genome shotgun (WGS) entry which is preliminary data.</text>
</comment>
<evidence type="ECO:0000313" key="2">
    <source>
        <dbReference type="EMBL" id="KAJ9586694.1"/>
    </source>
</evidence>
<feature type="compositionally biased region" description="Acidic residues" evidence="1">
    <location>
        <begin position="37"/>
        <end position="49"/>
    </location>
</feature>
<protein>
    <submittedName>
        <fullName evidence="2">Uncharacterized protein</fullName>
    </submittedName>
</protein>
<evidence type="ECO:0000256" key="1">
    <source>
        <dbReference type="SAM" id="MobiDB-lite"/>
    </source>
</evidence>
<reference evidence="2" key="1">
    <citation type="journal article" date="2023" name="IScience">
        <title>Live-bearing cockroach genome reveals convergent evolutionary mechanisms linked to viviparity in insects and beyond.</title>
        <authorList>
            <person name="Fouks B."/>
            <person name="Harrison M.C."/>
            <person name="Mikhailova A.A."/>
            <person name="Marchal E."/>
            <person name="English S."/>
            <person name="Carruthers M."/>
            <person name="Jennings E.C."/>
            <person name="Chiamaka E.L."/>
            <person name="Frigard R.A."/>
            <person name="Pippel M."/>
            <person name="Attardo G.M."/>
            <person name="Benoit J.B."/>
            <person name="Bornberg-Bauer E."/>
            <person name="Tobe S.S."/>
        </authorList>
    </citation>
    <scope>NUCLEOTIDE SEQUENCE</scope>
    <source>
        <tissue evidence="2">Testes</tissue>
    </source>
</reference>
<sequence length="353" mass="39076">ERSLPLYSARYGTPPPPPHPRRPYLQFPPPPPYPPPDDNDPQLEMSDEETSFHQETHFHRLEGEMFEQECAEYSYAYYEPGPPTSHANFMVSSGANTRHERANRHTYVTRYGTEENIYEEISEVAAKQNNQSQLSLNQSVVEEEVRRVQSRHRRVLGELNLTVEAMLMPPPPSRDEESPNNLSSNVSGPPDLLEDLLMSVGPTDELLSPVSCSLGDHDSGFSGSSGTSYGFSAGSVSRRGGYLKFSKSNDSPGSSSKQKHPTQQNNSGFFGRKGWIKLPGFGSSSQHNKACLSFPDASPETASRILKGCLEEISGLLTLGNLLQDHHNNSGRESLSQYSIEIVPAVVHFVSKK</sequence>